<dbReference type="InterPro" id="IPR034660">
    <property type="entry name" value="DinB/YfiT-like"/>
</dbReference>
<dbReference type="STRING" id="1806892.AZH43_11715"/>
<accession>A0A151Y209</accession>
<feature type="binding site" evidence="3">
    <location>
        <position position="135"/>
    </location>
    <ligand>
        <name>a divalent metal cation</name>
        <dbReference type="ChEBI" id="CHEBI:60240"/>
    </ligand>
</feature>
<evidence type="ECO:0000256" key="2">
    <source>
        <dbReference type="ARBA" id="ARBA00022723"/>
    </source>
</evidence>
<dbReference type="PANTHER" id="PTHR37302:SF1">
    <property type="entry name" value="PROTEIN DINB"/>
    <property type="match status" value="1"/>
</dbReference>
<dbReference type="GO" id="GO:0046872">
    <property type="term" value="F:metal ion binding"/>
    <property type="evidence" value="ECO:0007669"/>
    <property type="project" value="UniProtKB-KW"/>
</dbReference>
<comment type="similarity">
    <text evidence="1">Belongs to the DinB family.</text>
</comment>
<dbReference type="Gene3D" id="1.20.120.450">
    <property type="entry name" value="dinb family like domain"/>
    <property type="match status" value="1"/>
</dbReference>
<dbReference type="OrthoDB" id="9807509at2"/>
<proteinExistence type="inferred from homology"/>
<evidence type="ECO:0000256" key="1">
    <source>
        <dbReference type="ARBA" id="ARBA00008635"/>
    </source>
</evidence>
<dbReference type="Pfam" id="PF05163">
    <property type="entry name" value="DinB"/>
    <property type="match status" value="1"/>
</dbReference>
<protein>
    <submittedName>
        <fullName evidence="4">Damage-inducible protein DinB</fullName>
    </submittedName>
</protein>
<evidence type="ECO:0000313" key="5">
    <source>
        <dbReference type="Proteomes" id="UP000076276"/>
    </source>
</evidence>
<name>A0A151Y209_9GAMM</name>
<dbReference type="AlphaFoldDB" id="A0A151Y209"/>
<feature type="binding site" evidence="3">
    <location>
        <position position="139"/>
    </location>
    <ligand>
        <name>a divalent metal cation</name>
        <dbReference type="ChEBI" id="CHEBI:60240"/>
    </ligand>
</feature>
<keyword evidence="2 3" id="KW-0479">Metal-binding</keyword>
<reference evidence="4 5" key="1">
    <citation type="submission" date="2016-03" db="EMBL/GenBank/DDBJ databases">
        <title>Acinetobacter genomospecies 28 strain ANC 4149.</title>
        <authorList>
            <person name="Radolfova-Krizova L."/>
            <person name="Nemec A."/>
        </authorList>
    </citation>
    <scope>NUCLEOTIDE SEQUENCE [LARGE SCALE GENOMIC DNA]</scope>
    <source>
        <strain evidence="4 5">ANC 4149</strain>
    </source>
</reference>
<gene>
    <name evidence="4" type="ORF">AZH43_11715</name>
</gene>
<dbReference type="EMBL" id="LUAW01000020">
    <property type="protein sequence ID" value="KYQ72112.1"/>
    <property type="molecule type" value="Genomic_DNA"/>
</dbReference>
<feature type="binding site" evidence="3">
    <location>
        <position position="52"/>
    </location>
    <ligand>
        <name>a divalent metal cation</name>
        <dbReference type="ChEBI" id="CHEBI:60240"/>
    </ligand>
</feature>
<dbReference type="Proteomes" id="UP000076276">
    <property type="component" value="Unassembled WGS sequence"/>
</dbReference>
<organism evidence="4 5">
    <name type="scientific">Acinetobacter pragensis</name>
    <dbReference type="NCBI Taxonomy" id="1806892"/>
    <lineage>
        <taxon>Bacteria</taxon>
        <taxon>Pseudomonadati</taxon>
        <taxon>Pseudomonadota</taxon>
        <taxon>Gammaproteobacteria</taxon>
        <taxon>Moraxellales</taxon>
        <taxon>Moraxellaceae</taxon>
        <taxon>Acinetobacter</taxon>
    </lineage>
</organism>
<dbReference type="RefSeq" id="WP_067669121.1">
    <property type="nucleotide sequence ID" value="NZ_CBCSIK010000002.1"/>
</dbReference>
<comment type="caution">
    <text evidence="4">The sequence shown here is derived from an EMBL/GenBank/DDBJ whole genome shotgun (WGS) entry which is preliminary data.</text>
</comment>
<evidence type="ECO:0000313" key="4">
    <source>
        <dbReference type="EMBL" id="KYQ72112.1"/>
    </source>
</evidence>
<sequence length="175" mass="20641">MPYSFKNHYLMFAHYNRWVNAKLYAAVEDLSPEQQHRDCGTYFKSIIRMINHLYVGDVLWLDRICGSKPSSYALDDVLYPNAAECIQARTALDLRLLEYIQSLEDCAFTQDIQYIRRDQVYCEPLTEILAHVFNHQSHHRGQLHGMIYQLTGISLELDLIFFQRAHADLYRIDHL</sequence>
<dbReference type="SUPFAM" id="SSF109854">
    <property type="entry name" value="DinB/YfiT-like putative metalloenzymes"/>
    <property type="match status" value="1"/>
</dbReference>
<evidence type="ECO:0000256" key="3">
    <source>
        <dbReference type="PIRSR" id="PIRSR607837-1"/>
    </source>
</evidence>
<dbReference type="InterPro" id="IPR007837">
    <property type="entry name" value="DinB"/>
</dbReference>
<dbReference type="PANTHER" id="PTHR37302">
    <property type="entry name" value="SLR1116 PROTEIN"/>
    <property type="match status" value="1"/>
</dbReference>
<keyword evidence="5" id="KW-1185">Reference proteome</keyword>